<keyword evidence="6" id="KW-1185">Reference proteome</keyword>
<keyword evidence="3" id="KW-1133">Transmembrane helix</keyword>
<dbReference type="Proteomes" id="UP000298615">
    <property type="component" value="Chromosome"/>
</dbReference>
<evidence type="ECO:0000256" key="4">
    <source>
        <dbReference type="ARBA" id="ARBA00023136"/>
    </source>
</evidence>
<dbReference type="InterPro" id="IPR003825">
    <property type="entry name" value="Colicin-V_CvpA"/>
</dbReference>
<comment type="subcellular location">
    <subcellularLocation>
        <location evidence="1">Membrane</location>
        <topology evidence="1">Multi-pass membrane protein</topology>
    </subcellularLocation>
</comment>
<dbReference type="AlphaFoldDB" id="A0A4D7CXW8"/>
<name>A0A4D7CXW8_9ENTE</name>
<dbReference type="OrthoDB" id="1809613at2"/>
<gene>
    <name evidence="5" type="ORF">FA707_07310</name>
</gene>
<dbReference type="Pfam" id="PF02674">
    <property type="entry name" value="Colicin_V"/>
    <property type="match status" value="1"/>
</dbReference>
<evidence type="ECO:0000313" key="5">
    <source>
        <dbReference type="EMBL" id="QCI86780.1"/>
    </source>
</evidence>
<accession>A0A4D7CXW8</accession>
<protein>
    <submittedName>
        <fullName evidence="5">CvpA family protein</fullName>
    </submittedName>
</protein>
<keyword evidence="2" id="KW-0812">Transmembrane</keyword>
<reference evidence="5 6" key="1">
    <citation type="submission" date="2019-04" db="EMBL/GenBank/DDBJ databases">
        <title>Vagococcus sp. nov., isolated from faeces of yaks (Bos grunniens).</title>
        <authorList>
            <person name="Ge Y."/>
        </authorList>
    </citation>
    <scope>NUCLEOTIDE SEQUENCE [LARGE SCALE GENOMIC DNA]</scope>
    <source>
        <strain evidence="5 6">MN-17</strain>
    </source>
</reference>
<evidence type="ECO:0000313" key="6">
    <source>
        <dbReference type="Proteomes" id="UP000298615"/>
    </source>
</evidence>
<proteinExistence type="predicted"/>
<dbReference type="PANTHER" id="PTHR37306:SF1">
    <property type="entry name" value="COLICIN V PRODUCTION PROTEIN"/>
    <property type="match status" value="1"/>
</dbReference>
<dbReference type="GO" id="GO:0016020">
    <property type="term" value="C:membrane"/>
    <property type="evidence" value="ECO:0007669"/>
    <property type="project" value="UniProtKB-SubCell"/>
</dbReference>
<dbReference type="GO" id="GO:0009403">
    <property type="term" value="P:toxin biosynthetic process"/>
    <property type="evidence" value="ECO:0007669"/>
    <property type="project" value="InterPro"/>
</dbReference>
<keyword evidence="4" id="KW-0472">Membrane</keyword>
<evidence type="ECO:0000256" key="3">
    <source>
        <dbReference type="ARBA" id="ARBA00022989"/>
    </source>
</evidence>
<dbReference type="KEGG" id="vao:FA707_07310"/>
<sequence>MLSLLLIVILGFAAFRGVRRGFVFQTVHTIGYLIVFYLASKNFEKLSDKLELLVPYPQPALDSNLIYYSGQQLFDLDQYYYAGVAFLLILLIGWAVIRFTGFFFYGLTFFDLFGVVGKILSGILAVMVAMVTLSCILNVVAMVPLDFVQNMIEGSGLAKFIIANLPYYSNKIIELWTQTAVS</sequence>
<evidence type="ECO:0000256" key="2">
    <source>
        <dbReference type="ARBA" id="ARBA00022692"/>
    </source>
</evidence>
<dbReference type="RefSeq" id="WP_136953602.1">
    <property type="nucleotide sequence ID" value="NZ_CP039712.1"/>
</dbReference>
<dbReference type="PANTHER" id="PTHR37306">
    <property type="entry name" value="COLICIN V PRODUCTION PROTEIN"/>
    <property type="match status" value="1"/>
</dbReference>
<organism evidence="5 6">
    <name type="scientific">Vagococcus zengguangii</name>
    <dbReference type="NCBI Taxonomy" id="2571750"/>
    <lineage>
        <taxon>Bacteria</taxon>
        <taxon>Bacillati</taxon>
        <taxon>Bacillota</taxon>
        <taxon>Bacilli</taxon>
        <taxon>Lactobacillales</taxon>
        <taxon>Enterococcaceae</taxon>
        <taxon>Vagococcus</taxon>
    </lineage>
</organism>
<dbReference type="EMBL" id="CP039712">
    <property type="protein sequence ID" value="QCI86780.1"/>
    <property type="molecule type" value="Genomic_DNA"/>
</dbReference>
<evidence type="ECO:0000256" key="1">
    <source>
        <dbReference type="ARBA" id="ARBA00004141"/>
    </source>
</evidence>